<evidence type="ECO:0000259" key="7">
    <source>
        <dbReference type="Pfam" id="PF01432"/>
    </source>
</evidence>
<dbReference type="InterPro" id="IPR045090">
    <property type="entry name" value="Pept_M3A_M3B"/>
</dbReference>
<dbReference type="GO" id="GO:0006518">
    <property type="term" value="P:peptide metabolic process"/>
    <property type="evidence" value="ECO:0007669"/>
    <property type="project" value="TreeGrafter"/>
</dbReference>
<dbReference type="GO" id="GO:0006508">
    <property type="term" value="P:proteolysis"/>
    <property type="evidence" value="ECO:0007669"/>
    <property type="project" value="UniProtKB-KW"/>
</dbReference>
<protein>
    <submittedName>
        <fullName evidence="8">M3 family oligoendopeptidase</fullName>
    </submittedName>
</protein>
<evidence type="ECO:0000256" key="5">
    <source>
        <dbReference type="ARBA" id="ARBA00022833"/>
    </source>
</evidence>
<feature type="domain" description="Peptidase M3A/M3B catalytic" evidence="7">
    <location>
        <begin position="165"/>
        <end position="543"/>
    </location>
</feature>
<dbReference type="GO" id="GO:0004222">
    <property type="term" value="F:metalloendopeptidase activity"/>
    <property type="evidence" value="ECO:0007669"/>
    <property type="project" value="InterPro"/>
</dbReference>
<comment type="caution">
    <text evidence="8">The sequence shown here is derived from an EMBL/GenBank/DDBJ whole genome shotgun (WGS) entry which is preliminary data.</text>
</comment>
<gene>
    <name evidence="8" type="ORF">CXX69_03800</name>
</gene>
<evidence type="ECO:0000256" key="3">
    <source>
        <dbReference type="ARBA" id="ARBA00022723"/>
    </source>
</evidence>
<keyword evidence="4" id="KW-0378">Hydrolase</keyword>
<organism evidence="8 9">
    <name type="scientific">Candidatus Thalassarchaeum betae</name>
    <dbReference type="NCBI Taxonomy" id="2599289"/>
    <lineage>
        <taxon>Archaea</taxon>
        <taxon>Methanobacteriati</taxon>
        <taxon>Thermoplasmatota</taxon>
        <taxon>Candidatus Poseidoniia</taxon>
        <taxon>Candidatus Poseidoniales</taxon>
        <taxon>Candidatus Thalassarchaeaceae</taxon>
        <taxon>Candidatus Thalassarchaeum</taxon>
    </lineage>
</organism>
<dbReference type="PANTHER" id="PTHR11804">
    <property type="entry name" value="PROTEASE M3 THIMET OLIGOPEPTIDASE-RELATED"/>
    <property type="match status" value="1"/>
</dbReference>
<evidence type="ECO:0000256" key="1">
    <source>
        <dbReference type="ARBA" id="ARBA00001947"/>
    </source>
</evidence>
<keyword evidence="3" id="KW-0479">Metal-binding</keyword>
<dbReference type="NCBIfam" id="TIGR02289">
    <property type="entry name" value="M3_not_pepF"/>
    <property type="match status" value="1"/>
</dbReference>
<dbReference type="InterPro" id="IPR001567">
    <property type="entry name" value="Pept_M3A_M3B_dom"/>
</dbReference>
<dbReference type="Proteomes" id="UP000248161">
    <property type="component" value="Unassembled WGS sequence"/>
</dbReference>
<accession>A0A2V3HRN1</accession>
<keyword evidence="5" id="KW-0862">Zinc</keyword>
<dbReference type="CDD" id="cd09606">
    <property type="entry name" value="M3B_PepF"/>
    <property type="match status" value="1"/>
</dbReference>
<comment type="cofactor">
    <cofactor evidence="1">
        <name>Zn(2+)</name>
        <dbReference type="ChEBI" id="CHEBI:29105"/>
    </cofactor>
</comment>
<dbReference type="GO" id="GO:0046872">
    <property type="term" value="F:metal ion binding"/>
    <property type="evidence" value="ECO:0007669"/>
    <property type="project" value="UniProtKB-KW"/>
</dbReference>
<dbReference type="EMBL" id="PSPG01000007">
    <property type="protein sequence ID" value="PXF21556.1"/>
    <property type="molecule type" value="Genomic_DNA"/>
</dbReference>
<dbReference type="AlphaFoldDB" id="A0A2V3HRN1"/>
<dbReference type="PANTHER" id="PTHR11804:SF48">
    <property type="entry name" value="PUTATIVE-RELATED"/>
    <property type="match status" value="1"/>
</dbReference>
<evidence type="ECO:0000256" key="4">
    <source>
        <dbReference type="ARBA" id="ARBA00022801"/>
    </source>
</evidence>
<evidence type="ECO:0000313" key="8">
    <source>
        <dbReference type="EMBL" id="PXF21556.1"/>
    </source>
</evidence>
<proteinExistence type="predicted"/>
<evidence type="ECO:0000256" key="6">
    <source>
        <dbReference type="ARBA" id="ARBA00023049"/>
    </source>
</evidence>
<reference evidence="8 9" key="1">
    <citation type="journal article" date="2015" name="Nat. Commun.">
        <title>Genomic and transcriptomic evidence for scavenging of diverse organic compounds by widespread deep-sea archaea.</title>
        <authorList>
            <person name="Li M."/>
            <person name="Baker B.J."/>
            <person name="Anantharaman K."/>
            <person name="Jain S."/>
            <person name="Breier J.A."/>
            <person name="Dick G.J."/>
        </authorList>
    </citation>
    <scope>NUCLEOTIDE SEQUENCE [LARGE SCALE GENOMIC DNA]</scope>
    <source>
        <strain evidence="8">Cayman_51_deep</strain>
    </source>
</reference>
<dbReference type="Pfam" id="PF01432">
    <property type="entry name" value="Peptidase_M3"/>
    <property type="match status" value="1"/>
</dbReference>
<keyword evidence="2" id="KW-0645">Protease</keyword>
<dbReference type="Gene3D" id="1.10.1370.30">
    <property type="match status" value="1"/>
</dbReference>
<evidence type="ECO:0000256" key="2">
    <source>
        <dbReference type="ARBA" id="ARBA00022670"/>
    </source>
</evidence>
<evidence type="ECO:0000313" key="9">
    <source>
        <dbReference type="Proteomes" id="UP000248161"/>
    </source>
</evidence>
<keyword evidence="6" id="KW-0482">Metalloprotease</keyword>
<dbReference type="SUPFAM" id="SSF55486">
    <property type="entry name" value="Metalloproteases ('zincins'), catalytic domain"/>
    <property type="match status" value="1"/>
</dbReference>
<dbReference type="InterPro" id="IPR011976">
    <property type="entry name" value="Pept_M3B_oligopep-rel"/>
</dbReference>
<sequence>MTSSFVTEDFDASKWENIEPYANDLLTRELTCSGCLERLIKDSSTLAEHVSEAGTLLSIAMTCDTENSSKLQSYLDFVENVQPKLSEFADALNRRMAGHPAVEELPSRYDLMIKCIRTDIGIFREENIPLQVEEAKLETEHSTITGAMMVEYDGEEKTLPQMAIYLEDTDRSVRESAWRAITARMEQDAERLSEIYDELIRIRHQIATNAGFDDYRFYIFEAKHRYDYSLDDCLQFHDSIESVCVPLMHQIHGERRTALDVEALRPWDVGEKSGGGVDIHGRSPLQPFDTVDELISGCSNIFHSMSPELGGMFDMLKERDSLDLESRKGKAPGGYQANLEKTRIPFIFMNAAGTQGDLMTMVHEAGHAFHSCYSSELDLIDERNPPLEFAEVASMSMELMSHPEWGEFYSEEEARRAKADHLEKIVCFMPWMATIDAFQHWVYANPEHSREERAEHWLELRRRFGPKTDWSGFEDLKETSWQGQLHLFQVPFYYVEYGIAQLGALQLWQYHRRDASDALSRYARAMSLGNTKPLPELFGAAGLNLGFGEEHVGSLIGELNEALTEIQA</sequence>
<name>A0A2V3HRN1_9ARCH</name>